<gene>
    <name evidence="1" type="ORF">I7412_18325</name>
</gene>
<sequence length="62" mass="6235">MPASVPYFVLERNYGYVAASGLTLAATLGSALPQPVIGLLVDRRRVGPLAAVGVVLAGLGVG</sequence>
<organism evidence="1 2">
    <name type="scientific">Frankia nepalensis</name>
    <dbReference type="NCBI Taxonomy" id="1836974"/>
    <lineage>
        <taxon>Bacteria</taxon>
        <taxon>Bacillati</taxon>
        <taxon>Actinomycetota</taxon>
        <taxon>Actinomycetes</taxon>
        <taxon>Frankiales</taxon>
        <taxon>Frankiaceae</taxon>
        <taxon>Frankia</taxon>
    </lineage>
</organism>
<comment type="caution">
    <text evidence="1">The sequence shown here is derived from an EMBL/GenBank/DDBJ whole genome shotgun (WGS) entry which is preliminary data.</text>
</comment>
<dbReference type="SUPFAM" id="SSF103473">
    <property type="entry name" value="MFS general substrate transporter"/>
    <property type="match status" value="1"/>
</dbReference>
<feature type="non-terminal residue" evidence="1">
    <location>
        <position position="62"/>
    </location>
</feature>
<evidence type="ECO:0000313" key="1">
    <source>
        <dbReference type="EMBL" id="MBL7629078.1"/>
    </source>
</evidence>
<dbReference type="AlphaFoldDB" id="A0A937RMF8"/>
<accession>A0A937RMF8</accession>
<dbReference type="InterPro" id="IPR036259">
    <property type="entry name" value="MFS_trans_sf"/>
</dbReference>
<dbReference type="EMBL" id="JAEACQ010000209">
    <property type="protein sequence ID" value="MBL7629078.1"/>
    <property type="molecule type" value="Genomic_DNA"/>
</dbReference>
<protein>
    <submittedName>
        <fullName evidence="1">MFS transporter</fullName>
    </submittedName>
</protein>
<name>A0A937RMF8_9ACTN</name>
<dbReference type="Proteomes" id="UP000604475">
    <property type="component" value="Unassembled WGS sequence"/>
</dbReference>
<reference evidence="1" key="1">
    <citation type="submission" date="2020-12" db="EMBL/GenBank/DDBJ databases">
        <title>Genomic characterization of non-nitrogen-fixing Frankia strains.</title>
        <authorList>
            <person name="Carlos-Shanley C."/>
            <person name="Guerra T."/>
            <person name="Hahn D."/>
        </authorList>
    </citation>
    <scope>NUCLEOTIDE SEQUENCE</scope>
    <source>
        <strain evidence="1">CN6</strain>
    </source>
</reference>
<proteinExistence type="predicted"/>
<evidence type="ECO:0000313" key="2">
    <source>
        <dbReference type="Proteomes" id="UP000604475"/>
    </source>
</evidence>
<keyword evidence="2" id="KW-1185">Reference proteome</keyword>